<dbReference type="RefSeq" id="WP_307528395.1">
    <property type="nucleotide sequence ID" value="NZ_JAUSZI010000002.1"/>
</dbReference>
<reference evidence="5 6" key="1">
    <citation type="submission" date="2023-07" db="EMBL/GenBank/DDBJ databases">
        <title>Comparative genomics of wheat-associated soil bacteria to identify genetic determinants of phenazine resistance.</title>
        <authorList>
            <person name="Mouncey N."/>
        </authorList>
    </citation>
    <scope>NUCLEOTIDE SEQUENCE [LARGE SCALE GENOMIC DNA]</scope>
    <source>
        <strain evidence="5 6">V2I4</strain>
    </source>
</reference>
<dbReference type="InterPro" id="IPR029063">
    <property type="entry name" value="SAM-dependent_MTases_sf"/>
</dbReference>
<evidence type="ECO:0000256" key="3">
    <source>
        <dbReference type="ARBA" id="ARBA00022691"/>
    </source>
</evidence>
<dbReference type="PANTHER" id="PTHR43464:SF19">
    <property type="entry name" value="UBIQUINONE BIOSYNTHESIS O-METHYLTRANSFERASE, MITOCHONDRIAL"/>
    <property type="match status" value="1"/>
</dbReference>
<evidence type="ECO:0000256" key="2">
    <source>
        <dbReference type="ARBA" id="ARBA00022679"/>
    </source>
</evidence>
<dbReference type="Gene3D" id="3.40.50.150">
    <property type="entry name" value="Vaccinia Virus protein VP39"/>
    <property type="match status" value="1"/>
</dbReference>
<keyword evidence="6" id="KW-1185">Reference proteome</keyword>
<evidence type="ECO:0000259" key="4">
    <source>
        <dbReference type="Pfam" id="PF13649"/>
    </source>
</evidence>
<organism evidence="5 6">
    <name type="scientific">Streptomyces umbrinus</name>
    <dbReference type="NCBI Taxonomy" id="67370"/>
    <lineage>
        <taxon>Bacteria</taxon>
        <taxon>Bacillati</taxon>
        <taxon>Actinomycetota</taxon>
        <taxon>Actinomycetes</taxon>
        <taxon>Kitasatosporales</taxon>
        <taxon>Streptomycetaceae</taxon>
        <taxon>Streptomyces</taxon>
        <taxon>Streptomyces phaeochromogenes group</taxon>
    </lineage>
</organism>
<evidence type="ECO:0000313" key="5">
    <source>
        <dbReference type="EMBL" id="MDQ1031929.1"/>
    </source>
</evidence>
<dbReference type="CDD" id="cd02440">
    <property type="entry name" value="AdoMet_MTases"/>
    <property type="match status" value="1"/>
</dbReference>
<dbReference type="PANTHER" id="PTHR43464">
    <property type="entry name" value="METHYLTRANSFERASE"/>
    <property type="match status" value="1"/>
</dbReference>
<dbReference type="Pfam" id="PF13649">
    <property type="entry name" value="Methyltransf_25"/>
    <property type="match status" value="1"/>
</dbReference>
<evidence type="ECO:0000313" key="6">
    <source>
        <dbReference type="Proteomes" id="UP001230328"/>
    </source>
</evidence>
<dbReference type="SUPFAM" id="SSF53335">
    <property type="entry name" value="S-adenosyl-L-methionine-dependent methyltransferases"/>
    <property type="match status" value="1"/>
</dbReference>
<name>A0ABU0TAV8_9ACTN</name>
<keyword evidence="1" id="KW-0489">Methyltransferase</keyword>
<gene>
    <name evidence="5" type="ORF">QF035_009511</name>
</gene>
<dbReference type="Proteomes" id="UP001230328">
    <property type="component" value="Unassembled WGS sequence"/>
</dbReference>
<dbReference type="EMBL" id="JAUSZI010000002">
    <property type="protein sequence ID" value="MDQ1031929.1"/>
    <property type="molecule type" value="Genomic_DNA"/>
</dbReference>
<dbReference type="InterPro" id="IPR041698">
    <property type="entry name" value="Methyltransf_25"/>
</dbReference>
<accession>A0ABU0TAV8</accession>
<keyword evidence="3" id="KW-0949">S-adenosyl-L-methionine</keyword>
<proteinExistence type="predicted"/>
<evidence type="ECO:0000256" key="1">
    <source>
        <dbReference type="ARBA" id="ARBA00022603"/>
    </source>
</evidence>
<comment type="caution">
    <text evidence="5">The sequence shown here is derived from an EMBL/GenBank/DDBJ whole genome shotgun (WGS) entry which is preliminary data.</text>
</comment>
<keyword evidence="2" id="KW-0808">Transferase</keyword>
<sequence length="290" mass="31204">MDATHRTDDEQAARWNGPAASAWVEAQALVNGVLKPFEDLLVEAMSADQEGHVLGEGGRVLDVGCGTGSTTLAVARRLGAAGHIVGVDVSEPMLAAARALAEQTDTSASFIHADAQEYAFEPATYDAVMSRFGVMFFKDSVRAFANLRRAAKDGAALRFIAWRGPAENPFMTTAERAAAPLLPNLPARRPDEPGQFAFADADRVRRILAEAGWTGIDIQPKDVTCTLPESELIRYFSRFGPLGLILGEADEQTRARVVETVRAAFDPFVHGTEVRFTAASWLVGARASSE</sequence>
<feature type="domain" description="Methyltransferase" evidence="4">
    <location>
        <begin position="60"/>
        <end position="154"/>
    </location>
</feature>
<protein>
    <submittedName>
        <fullName evidence="5">Ubiquinone/menaquinone biosynthesis C-methylase UbiE</fullName>
    </submittedName>
</protein>
<keyword evidence="5" id="KW-0830">Ubiquinone</keyword>